<evidence type="ECO:0000313" key="2">
    <source>
        <dbReference type="EMBL" id="SBW00777.1"/>
    </source>
</evidence>
<evidence type="ECO:0000259" key="1">
    <source>
        <dbReference type="Pfam" id="PF22763"/>
    </source>
</evidence>
<dbReference type="InterPro" id="IPR054468">
    <property type="entry name" value="NrSPol-like_HBD"/>
</dbReference>
<dbReference type="AlphaFoldDB" id="A0A212JMX7"/>
<accession>A0A212JMX7</accession>
<sequence>MHHYNNIPAQLRQRPNWVAWGIRDAPLKAPFYPASLLSGRPTPAKAGVRETWGSYETAVECVRRGRARGVGYEFDGDGVYGVDLDHVIDEAGTLTPQAQEILGKLDSYAEISPSGTGLHIFVLAPGADITRHRKKNYFLEIYSTGRYFTVTGRVMGGIKPIATRTAELQAIHDKFLLPDPDQKVIRLATADLVPSAAQDRFLHTGLERDKVFRALWNGERRHGNESADDIALMNKLAYWCNADPDAMIRTFLSSPYHTQKDEAHKRKCQRSDYLPNTAKNACATVYSTAAADYERWQQSRRQKRSYAR</sequence>
<organism evidence="2">
    <name type="scientific">uncultured Eubacteriales bacterium</name>
    <dbReference type="NCBI Taxonomy" id="172733"/>
    <lineage>
        <taxon>Bacteria</taxon>
        <taxon>Bacillati</taxon>
        <taxon>Bacillota</taxon>
        <taxon>Clostridia</taxon>
        <taxon>Eubacteriales</taxon>
        <taxon>environmental samples</taxon>
    </lineage>
</organism>
<gene>
    <name evidence="2" type="ORF">KL86CLO1_11388</name>
</gene>
<name>A0A212JMX7_9FIRM</name>
<feature type="domain" description="NrS-1 polymerase-like HBD" evidence="1">
    <location>
        <begin position="226"/>
        <end position="287"/>
    </location>
</feature>
<dbReference type="Pfam" id="PF22763">
    <property type="entry name" value="NrS1-1_pol-like_HBD"/>
    <property type="match status" value="1"/>
</dbReference>
<proteinExistence type="predicted"/>
<protein>
    <submittedName>
        <fullName evidence="2">Phage/plasmid primase, P4 family</fullName>
    </submittedName>
</protein>
<dbReference type="EMBL" id="FLUN01000001">
    <property type="protein sequence ID" value="SBW00777.1"/>
    <property type="molecule type" value="Genomic_DNA"/>
</dbReference>
<reference evidence="2" key="1">
    <citation type="submission" date="2016-04" db="EMBL/GenBank/DDBJ databases">
        <authorList>
            <person name="Evans L.H."/>
            <person name="Alamgir A."/>
            <person name="Owens N."/>
            <person name="Weber N.D."/>
            <person name="Virtaneva K."/>
            <person name="Barbian K."/>
            <person name="Babar A."/>
            <person name="Rosenke K."/>
        </authorList>
    </citation>
    <scope>NUCLEOTIDE SEQUENCE</scope>
    <source>
        <strain evidence="2">86</strain>
    </source>
</reference>